<keyword evidence="1" id="KW-0472">Membrane</keyword>
<dbReference type="eggNOG" id="ENOG502T1K9">
    <property type="taxonomic scope" value="Eukaryota"/>
</dbReference>
<evidence type="ECO:0000313" key="2">
    <source>
        <dbReference type="EMBL" id="EFO94511.1"/>
    </source>
</evidence>
<organism evidence="3">
    <name type="scientific">Caenorhabditis remanei</name>
    <name type="common">Caenorhabditis vulgaris</name>
    <dbReference type="NCBI Taxonomy" id="31234"/>
    <lineage>
        <taxon>Eukaryota</taxon>
        <taxon>Metazoa</taxon>
        <taxon>Ecdysozoa</taxon>
        <taxon>Nematoda</taxon>
        <taxon>Chromadorea</taxon>
        <taxon>Rhabditida</taxon>
        <taxon>Rhabditina</taxon>
        <taxon>Rhabditomorpha</taxon>
        <taxon>Rhabditoidea</taxon>
        <taxon>Rhabditidae</taxon>
        <taxon>Peloderinae</taxon>
        <taxon>Caenorhabditis</taxon>
    </lineage>
</organism>
<accession>E3M894</accession>
<feature type="transmembrane region" description="Helical" evidence="1">
    <location>
        <begin position="134"/>
        <end position="160"/>
    </location>
</feature>
<dbReference type="OMA" id="YAPDVIY"/>
<name>E3M894_CAERE</name>
<dbReference type="EMBL" id="DS268428">
    <property type="protein sequence ID" value="EFO94511.1"/>
    <property type="molecule type" value="Genomic_DNA"/>
</dbReference>
<evidence type="ECO:0000256" key="1">
    <source>
        <dbReference type="SAM" id="Phobius"/>
    </source>
</evidence>
<dbReference type="OrthoDB" id="5856566at2759"/>
<dbReference type="InParanoid" id="E3M894"/>
<feature type="transmembrane region" description="Helical" evidence="1">
    <location>
        <begin position="95"/>
        <end position="114"/>
    </location>
</feature>
<dbReference type="AlphaFoldDB" id="E3M894"/>
<keyword evidence="1" id="KW-0812">Transmembrane</keyword>
<dbReference type="Proteomes" id="UP000008281">
    <property type="component" value="Unassembled WGS sequence"/>
</dbReference>
<protein>
    <submittedName>
        <fullName evidence="2">Uncharacterized protein</fullName>
    </submittedName>
</protein>
<reference evidence="2" key="1">
    <citation type="submission" date="2007-07" db="EMBL/GenBank/DDBJ databases">
        <title>PCAP assembly of the Caenorhabditis remanei genome.</title>
        <authorList>
            <consortium name="The Caenorhabditis remanei Sequencing Consortium"/>
            <person name="Wilson R.K."/>
        </authorList>
    </citation>
    <scope>NUCLEOTIDE SEQUENCE [LARGE SCALE GENOMIC DNA]</scope>
    <source>
        <strain evidence="2">PB4641</strain>
    </source>
</reference>
<gene>
    <name evidence="2" type="ORF">CRE_13335</name>
</gene>
<proteinExistence type="predicted"/>
<evidence type="ECO:0000313" key="3">
    <source>
        <dbReference type="Proteomes" id="UP000008281"/>
    </source>
</evidence>
<dbReference type="FunCoup" id="E3M894">
    <property type="interactions" value="1548"/>
</dbReference>
<dbReference type="STRING" id="31234.E3M894"/>
<sequence length="295" mass="33162">MNFDCWPLLSTLITLTLSVMFPRIFLPVNYLDKREKRSQVSGRHPDKTTTFQIFRAIYNNSLPCSDLSIFSRPPPPHDWRGNPIRNSWGDSYSRCPNIGTLSASWTFMTFSHYTMTYRPAYTFDEPFAGNGPQIAVVFAIVIGGVILLALVILAIYAVVVKGMRGDDKQRLHSGRNSAQWAQPQQQYREQPASDFAYNPAPTQNFDYNAQIRTPVNATSYTPVPSVTPYNVAPQQYSNVPLATPTTQQYVQSQAIPQYAPDVIYTQGPTGYVQQQPVEYSVQRQSPGANFVQSSV</sequence>
<feature type="transmembrane region" description="Helical" evidence="1">
    <location>
        <begin position="6"/>
        <end position="26"/>
    </location>
</feature>
<dbReference type="HOGENOM" id="CLU_944111_0_0_1"/>
<keyword evidence="3" id="KW-1185">Reference proteome</keyword>
<keyword evidence="1" id="KW-1133">Transmembrane helix</keyword>